<protein>
    <submittedName>
        <fullName evidence="6">Sensor histidine kinase DesK</fullName>
        <ecNumber evidence="6">2.7.13.3</ecNumber>
    </submittedName>
</protein>
<dbReference type="SMART" id="SM00387">
    <property type="entry name" value="HATPase_c"/>
    <property type="match status" value="1"/>
</dbReference>
<keyword evidence="3" id="KW-0902">Two-component regulatory system</keyword>
<evidence type="ECO:0000313" key="7">
    <source>
        <dbReference type="Proteomes" id="UP000266178"/>
    </source>
</evidence>
<proteinExistence type="predicted"/>
<dbReference type="EC" id="2.7.13.3" evidence="6"/>
<evidence type="ECO:0000256" key="4">
    <source>
        <dbReference type="SAM" id="Phobius"/>
    </source>
</evidence>
<feature type="transmembrane region" description="Helical" evidence="4">
    <location>
        <begin position="113"/>
        <end position="130"/>
    </location>
</feature>
<dbReference type="PANTHER" id="PTHR24421:SF63">
    <property type="entry name" value="SENSOR HISTIDINE KINASE DESK"/>
    <property type="match status" value="1"/>
</dbReference>
<dbReference type="GO" id="GO:0046983">
    <property type="term" value="F:protein dimerization activity"/>
    <property type="evidence" value="ECO:0007669"/>
    <property type="project" value="InterPro"/>
</dbReference>
<feature type="domain" description="Histidine kinase/HSP90-like ATPase" evidence="5">
    <location>
        <begin position="278"/>
        <end position="365"/>
    </location>
</feature>
<comment type="caution">
    <text evidence="6">The sequence shown here is derived from an EMBL/GenBank/DDBJ whole genome shotgun (WGS) entry which is preliminary data.</text>
</comment>
<dbReference type="InterPro" id="IPR036890">
    <property type="entry name" value="HATPase_C_sf"/>
</dbReference>
<keyword evidence="4" id="KW-0472">Membrane</keyword>
<feature type="transmembrane region" description="Helical" evidence="4">
    <location>
        <begin position="41"/>
        <end position="62"/>
    </location>
</feature>
<dbReference type="PANTHER" id="PTHR24421">
    <property type="entry name" value="NITRATE/NITRITE SENSOR PROTEIN NARX-RELATED"/>
    <property type="match status" value="1"/>
</dbReference>
<evidence type="ECO:0000256" key="2">
    <source>
        <dbReference type="ARBA" id="ARBA00022777"/>
    </source>
</evidence>
<dbReference type="Pfam" id="PF02518">
    <property type="entry name" value="HATPase_c"/>
    <property type="match status" value="1"/>
</dbReference>
<sequence>MERIRQEGSKAKPEHNGWHYLSLGFLLFPFFPLLGPEASVLDWGVSLVAVLVFVPVYLQAYGATGRPLLTYTLIMVGMGLLMLPFNPWMTGSFIIYAAACIGDLEPPQAAQRMVAFFALVCAAAALFTGSSWTERAITGLLWVFFCLIAGFSSLQGAERRRYARWLEQAQKENVRLAAIAERERIARDLHDLLGHTLSVITLKAELATKLIVRDPARAALEMRDVERISREATQQVREAVQGYKPRGLSGELAGVKLALEAAGILLDPHIESVRLSPAQESVLALALREAVTNVIRHSGARHCTVQLVGERDGLRLVVQDDGKGGQLHEGSGLAGMRARVEALGGTLALVNANGCTLTLHLPFPAQLEGSQSPIAHLSIPAPASPEPQ</sequence>
<dbReference type="InterPro" id="IPR003594">
    <property type="entry name" value="HATPase_dom"/>
</dbReference>
<dbReference type="GO" id="GO:0016020">
    <property type="term" value="C:membrane"/>
    <property type="evidence" value="ECO:0007669"/>
    <property type="project" value="InterPro"/>
</dbReference>
<keyword evidence="4" id="KW-0812">Transmembrane</keyword>
<evidence type="ECO:0000256" key="1">
    <source>
        <dbReference type="ARBA" id="ARBA00022679"/>
    </source>
</evidence>
<dbReference type="GO" id="GO:0000155">
    <property type="term" value="F:phosphorelay sensor kinase activity"/>
    <property type="evidence" value="ECO:0007669"/>
    <property type="project" value="InterPro"/>
</dbReference>
<dbReference type="Pfam" id="PF07730">
    <property type="entry name" value="HisKA_3"/>
    <property type="match status" value="1"/>
</dbReference>
<reference evidence="6 7" key="1">
    <citation type="submission" date="2018-08" db="EMBL/GenBank/DDBJ databases">
        <title>Meiothermus granaticius genome AF-68 sequencing project.</title>
        <authorList>
            <person name="Da Costa M.S."/>
            <person name="Albuquerque L."/>
            <person name="Raposo P."/>
            <person name="Froufe H.J.C."/>
            <person name="Barroso C.S."/>
            <person name="Egas C."/>
        </authorList>
    </citation>
    <scope>NUCLEOTIDE SEQUENCE [LARGE SCALE GENOMIC DNA]</scope>
    <source>
        <strain evidence="6 7">AF-68</strain>
    </source>
</reference>
<feature type="transmembrane region" description="Helical" evidence="4">
    <location>
        <begin position="68"/>
        <end position="101"/>
    </location>
</feature>
<dbReference type="AlphaFoldDB" id="A0A399F5H6"/>
<dbReference type="Gene3D" id="3.30.565.10">
    <property type="entry name" value="Histidine kinase-like ATPase, C-terminal domain"/>
    <property type="match status" value="1"/>
</dbReference>
<accession>A0A399F5H6</accession>
<feature type="transmembrane region" description="Helical" evidence="4">
    <location>
        <begin position="17"/>
        <end position="34"/>
    </location>
</feature>
<dbReference type="Gene3D" id="1.20.5.1930">
    <property type="match status" value="1"/>
</dbReference>
<keyword evidence="7" id="KW-1185">Reference proteome</keyword>
<dbReference type="InterPro" id="IPR050482">
    <property type="entry name" value="Sensor_HK_TwoCompSys"/>
</dbReference>
<evidence type="ECO:0000259" key="5">
    <source>
        <dbReference type="SMART" id="SM00387"/>
    </source>
</evidence>
<dbReference type="CDD" id="cd16917">
    <property type="entry name" value="HATPase_UhpB-NarQ-NarX-like"/>
    <property type="match status" value="1"/>
</dbReference>
<organism evidence="6 7">
    <name type="scientific">Meiothermus granaticius NBRC 107808</name>
    <dbReference type="NCBI Taxonomy" id="1227551"/>
    <lineage>
        <taxon>Bacteria</taxon>
        <taxon>Thermotogati</taxon>
        <taxon>Deinococcota</taxon>
        <taxon>Deinococci</taxon>
        <taxon>Thermales</taxon>
        <taxon>Thermaceae</taxon>
        <taxon>Meiothermus</taxon>
    </lineage>
</organism>
<keyword evidence="4" id="KW-1133">Transmembrane helix</keyword>
<dbReference type="SUPFAM" id="SSF55874">
    <property type="entry name" value="ATPase domain of HSP90 chaperone/DNA topoisomerase II/histidine kinase"/>
    <property type="match status" value="1"/>
</dbReference>
<evidence type="ECO:0000313" key="6">
    <source>
        <dbReference type="EMBL" id="RIH90906.1"/>
    </source>
</evidence>
<name>A0A399F5H6_9DEIN</name>
<keyword evidence="1 6" id="KW-0808">Transferase</keyword>
<keyword evidence="2 6" id="KW-0418">Kinase</keyword>
<dbReference type="RefSeq" id="WP_186813119.1">
    <property type="nucleotide sequence ID" value="NZ_BJXM01000010.1"/>
</dbReference>
<gene>
    <name evidence="6" type="primary">desK</name>
    <name evidence="6" type="ORF">Mgrana_03143</name>
</gene>
<feature type="transmembrane region" description="Helical" evidence="4">
    <location>
        <begin position="136"/>
        <end position="154"/>
    </location>
</feature>
<dbReference type="EMBL" id="QWLB01000069">
    <property type="protein sequence ID" value="RIH90906.1"/>
    <property type="molecule type" value="Genomic_DNA"/>
</dbReference>
<dbReference type="InterPro" id="IPR011712">
    <property type="entry name" value="Sig_transdc_His_kin_sub3_dim/P"/>
</dbReference>
<evidence type="ECO:0000256" key="3">
    <source>
        <dbReference type="ARBA" id="ARBA00023012"/>
    </source>
</evidence>
<dbReference type="Proteomes" id="UP000266178">
    <property type="component" value="Unassembled WGS sequence"/>
</dbReference>